<gene>
    <name evidence="1" type="ORF">PPENT_87.1.T0440061</name>
</gene>
<sequence length="279" mass="33365">MLLNNLQISSKLLTSIVFQASLLQPTTQIISYILKVNNQQYQTVLFIKIVSLIIKISNPFYYGGLQNVNIYDQIKIIINQVYQQINSIFEVKPKARVGLFLVENLEIKFCNQQVFKEEQYILKLKEIVEFQFPSFSSRIFLLYFVNTQDMWIYLFRWKQSRNSRVFILLIDYYILVLRKMEDALRQNQILLLFLNQFINWILKISYSKLGSFIYVVLSYVASKQQIIKLDSIFIQNTLEGFKNYLNQYTQLSNQDLLALINNRALFYFNYYEKCLKSFY</sequence>
<dbReference type="EMBL" id="CAJJDO010000044">
    <property type="protein sequence ID" value="CAD8166274.1"/>
    <property type="molecule type" value="Genomic_DNA"/>
</dbReference>
<organism evidence="1 2">
    <name type="scientific">Paramecium pentaurelia</name>
    <dbReference type="NCBI Taxonomy" id="43138"/>
    <lineage>
        <taxon>Eukaryota</taxon>
        <taxon>Sar</taxon>
        <taxon>Alveolata</taxon>
        <taxon>Ciliophora</taxon>
        <taxon>Intramacronucleata</taxon>
        <taxon>Oligohymenophorea</taxon>
        <taxon>Peniculida</taxon>
        <taxon>Parameciidae</taxon>
        <taxon>Paramecium</taxon>
    </lineage>
</organism>
<comment type="caution">
    <text evidence="1">The sequence shown here is derived from an EMBL/GenBank/DDBJ whole genome shotgun (WGS) entry which is preliminary data.</text>
</comment>
<evidence type="ECO:0000313" key="2">
    <source>
        <dbReference type="Proteomes" id="UP000689195"/>
    </source>
</evidence>
<proteinExistence type="predicted"/>
<dbReference type="Proteomes" id="UP000689195">
    <property type="component" value="Unassembled WGS sequence"/>
</dbReference>
<protein>
    <submittedName>
        <fullName evidence="1">Uncharacterized protein</fullName>
    </submittedName>
</protein>
<dbReference type="AlphaFoldDB" id="A0A8S1UPF9"/>
<evidence type="ECO:0000313" key="1">
    <source>
        <dbReference type="EMBL" id="CAD8166274.1"/>
    </source>
</evidence>
<keyword evidence="2" id="KW-1185">Reference proteome</keyword>
<reference evidence="1" key="1">
    <citation type="submission" date="2021-01" db="EMBL/GenBank/DDBJ databases">
        <authorList>
            <consortium name="Genoscope - CEA"/>
            <person name="William W."/>
        </authorList>
    </citation>
    <scope>NUCLEOTIDE SEQUENCE</scope>
</reference>
<name>A0A8S1UPF9_9CILI</name>
<accession>A0A8S1UPF9</accession>